<organism evidence="2 3">
    <name type="scientific">Aspergillus violaceofuscus (strain CBS 115571)</name>
    <dbReference type="NCBI Taxonomy" id="1450538"/>
    <lineage>
        <taxon>Eukaryota</taxon>
        <taxon>Fungi</taxon>
        <taxon>Dikarya</taxon>
        <taxon>Ascomycota</taxon>
        <taxon>Pezizomycotina</taxon>
        <taxon>Eurotiomycetes</taxon>
        <taxon>Eurotiomycetidae</taxon>
        <taxon>Eurotiales</taxon>
        <taxon>Aspergillaceae</taxon>
        <taxon>Aspergillus</taxon>
    </lineage>
</organism>
<dbReference type="AlphaFoldDB" id="A0A2V5I3W1"/>
<dbReference type="Gene3D" id="2.40.100.20">
    <property type="match status" value="1"/>
</dbReference>
<protein>
    <recommendedName>
        <fullName evidence="1">Cucumopine synthase C-terminal helical bundle domain-containing protein</fullName>
    </recommendedName>
</protein>
<dbReference type="OMA" id="NLHMFPW"/>
<dbReference type="EMBL" id="KZ825107">
    <property type="protein sequence ID" value="PYI23180.1"/>
    <property type="molecule type" value="Genomic_DNA"/>
</dbReference>
<accession>A0A2V5I3W1</accession>
<dbReference type="Proteomes" id="UP000249829">
    <property type="component" value="Unassembled WGS sequence"/>
</dbReference>
<feature type="domain" description="Cucumopine synthase C-terminal helical bundle" evidence="1">
    <location>
        <begin position="185"/>
        <end position="321"/>
    </location>
</feature>
<evidence type="ECO:0000313" key="3">
    <source>
        <dbReference type="Proteomes" id="UP000249829"/>
    </source>
</evidence>
<evidence type="ECO:0000259" key="1">
    <source>
        <dbReference type="Pfam" id="PF18631"/>
    </source>
</evidence>
<dbReference type="SUPFAM" id="SSF50891">
    <property type="entry name" value="Cyclophilin-like"/>
    <property type="match status" value="1"/>
</dbReference>
<sequence length="396" mass="43943">MSTTHFLYFHCPEAGLAFRAKLLTEENPDVASQLITQLPLQSTLGHVVISGEAFWLPTRIVHLGRDHMVQRHPGAVYLNAVGGSLCLTYGSVTESAPVNKVADVEEADRHTLSQLGRLVYEKTVSSARHTLLTIHIALHAPTPSRYNLKLTADNHYHHHGHEYSRPLDKPLPTTSKSQTWHSAHTTITTQTNTIWLHLPASIQKITWGIIPSGAGTGNQYFSVLVHLKSFLLHLGCDVLYRLLKISRYPDTPLGVLQRMTREFLSANFNTFEMLGDLGLDEMGVIGEVYLRGIGAVACKEEYRVLTGALFTFVCRMHRWVHFVFPWNLGVAFPHRRVEEILGIAEVVAGGSLEVGMEDVECGEESEVEVEGGEGVGGRFNPMEVKGVVERVEEAPV</sequence>
<dbReference type="Pfam" id="PF18631">
    <property type="entry name" value="Cucumopine_C"/>
    <property type="match status" value="1"/>
</dbReference>
<dbReference type="InterPro" id="IPR029000">
    <property type="entry name" value="Cyclophilin-like_dom_sf"/>
</dbReference>
<keyword evidence="3" id="KW-1185">Reference proteome</keyword>
<name>A0A2V5I3W1_ASPV1</name>
<evidence type="ECO:0000313" key="2">
    <source>
        <dbReference type="EMBL" id="PYI23180.1"/>
    </source>
</evidence>
<proteinExistence type="predicted"/>
<gene>
    <name evidence="2" type="ORF">BO99DRAFT_465782</name>
</gene>
<reference evidence="2 3" key="1">
    <citation type="submission" date="2018-02" db="EMBL/GenBank/DDBJ databases">
        <title>The genomes of Aspergillus section Nigri reveals drivers in fungal speciation.</title>
        <authorList>
            <consortium name="DOE Joint Genome Institute"/>
            <person name="Vesth T.C."/>
            <person name="Nybo J."/>
            <person name="Theobald S."/>
            <person name="Brandl J."/>
            <person name="Frisvad J.C."/>
            <person name="Nielsen K.F."/>
            <person name="Lyhne E.K."/>
            <person name="Kogle M.E."/>
            <person name="Kuo A."/>
            <person name="Riley R."/>
            <person name="Clum A."/>
            <person name="Nolan M."/>
            <person name="Lipzen A."/>
            <person name="Salamov A."/>
            <person name="Henrissat B."/>
            <person name="Wiebenga A."/>
            <person name="De vries R.P."/>
            <person name="Grigoriev I.V."/>
            <person name="Mortensen U.H."/>
            <person name="Andersen M.R."/>
            <person name="Baker S.E."/>
        </authorList>
    </citation>
    <scope>NUCLEOTIDE SEQUENCE [LARGE SCALE GENOMIC DNA]</scope>
    <source>
        <strain evidence="2 3">CBS 115571</strain>
    </source>
</reference>
<dbReference type="InterPro" id="IPR040602">
    <property type="entry name" value="Cucumopine_C"/>
</dbReference>